<evidence type="ECO:0000313" key="3">
    <source>
        <dbReference type="Proteomes" id="UP000825799"/>
    </source>
</evidence>
<feature type="chain" id="PRO_5047035105" description="DUF945 domain-containing protein" evidence="1">
    <location>
        <begin position="25"/>
        <end position="407"/>
    </location>
</feature>
<feature type="signal peptide" evidence="1">
    <location>
        <begin position="1"/>
        <end position="24"/>
    </location>
</feature>
<evidence type="ECO:0000256" key="1">
    <source>
        <dbReference type="SAM" id="SignalP"/>
    </source>
</evidence>
<proteinExistence type="predicted"/>
<protein>
    <recommendedName>
        <fullName evidence="4">DUF945 domain-containing protein</fullName>
    </recommendedName>
</protein>
<gene>
    <name evidence="2" type="ORF">K1X15_16225</name>
</gene>
<dbReference type="EMBL" id="CP080590">
    <property type="protein sequence ID" value="QYO76145.1"/>
    <property type="molecule type" value="Genomic_DNA"/>
</dbReference>
<evidence type="ECO:0000313" key="2">
    <source>
        <dbReference type="EMBL" id="QYO76145.1"/>
    </source>
</evidence>
<name>A0ABX8WIN0_9HYPH</name>
<keyword evidence="3" id="KW-1185">Reference proteome</keyword>
<reference evidence="2 3" key="1">
    <citation type="submission" date="2021-08" db="EMBL/GenBank/DDBJ databases">
        <title>Devosia salina sp. nov., isolated from the South China Sea sediment.</title>
        <authorList>
            <person name="Zhou Z."/>
        </authorList>
    </citation>
    <scope>NUCLEOTIDE SEQUENCE [LARGE SCALE GENOMIC DNA]</scope>
    <source>
        <strain evidence="2 3">SCS-3</strain>
    </source>
</reference>
<accession>A0ABX8WIN0</accession>
<sequence length="407" mass="42361">MIKTTGLLATTGLTTLALMQPAMALDAETFVNRVETVYKAMGYDLSFGAATLSGDTITVDGVTVNVPGADMEPTVLDTELTFSGVVENDDGSYFADSLTVPDIDMEFGDDHVGHLTLVDMVAEDLWLPPEGQTSADVLLQVVGRMATGPLTLSRDGVEVVKIDGMEAASEFAYDDNDALESISSSLSISNIWADLSTVGEEEPEAGAVIAALGLTTVSGNITQSIDWTMADGHLAVNEFLLDFADIGALNITADVAGFTPAMLDKIYALQSSDLDPASEEAQAKQMMAGMEIAQAMTISGLGIRYDDAGLTPRLLDMFAAQSGADRGAFVEGLKTMLPAMIAESGIPALGDLVVPPVSAFLDDPRSLEVAVKPATPTSVLVLAAAASNPASLIQALGLSVTANQKSK</sequence>
<dbReference type="Proteomes" id="UP000825799">
    <property type="component" value="Chromosome"/>
</dbReference>
<keyword evidence="1" id="KW-0732">Signal</keyword>
<dbReference type="RefSeq" id="WP_220304636.1">
    <property type="nucleotide sequence ID" value="NZ_CP080590.1"/>
</dbReference>
<evidence type="ECO:0008006" key="4">
    <source>
        <dbReference type="Google" id="ProtNLM"/>
    </source>
</evidence>
<organism evidence="2 3">
    <name type="scientific">Devosia salina</name>
    <dbReference type="NCBI Taxonomy" id="2860336"/>
    <lineage>
        <taxon>Bacteria</taxon>
        <taxon>Pseudomonadati</taxon>
        <taxon>Pseudomonadota</taxon>
        <taxon>Alphaproteobacteria</taxon>
        <taxon>Hyphomicrobiales</taxon>
        <taxon>Devosiaceae</taxon>
        <taxon>Devosia</taxon>
    </lineage>
</organism>